<dbReference type="Proteomes" id="UP000314294">
    <property type="component" value="Unassembled WGS sequence"/>
</dbReference>
<gene>
    <name evidence="2" type="ORF">EYF80_002898</name>
</gene>
<sequence>MLVNFWPQFERRGVLHSAGGGRGRPPEGTASTRDPLASEEGGQALEDVVQTRFVVAKLTEKRARGSPAAVHLLFLLSIGDLFRCTREITEFRHAVL</sequence>
<evidence type="ECO:0000313" key="2">
    <source>
        <dbReference type="EMBL" id="TNN86715.1"/>
    </source>
</evidence>
<keyword evidence="3" id="KW-1185">Reference proteome</keyword>
<dbReference type="AlphaFoldDB" id="A0A4Z2J8M0"/>
<reference evidence="2 3" key="1">
    <citation type="submission" date="2019-03" db="EMBL/GenBank/DDBJ databases">
        <title>First draft genome of Liparis tanakae, snailfish: a comprehensive survey of snailfish specific genes.</title>
        <authorList>
            <person name="Kim W."/>
            <person name="Song I."/>
            <person name="Jeong J.-H."/>
            <person name="Kim D."/>
            <person name="Kim S."/>
            <person name="Ryu S."/>
            <person name="Song J.Y."/>
            <person name="Lee S.K."/>
        </authorList>
    </citation>
    <scope>NUCLEOTIDE SEQUENCE [LARGE SCALE GENOMIC DNA]</scope>
    <source>
        <tissue evidence="2">Muscle</tissue>
    </source>
</reference>
<proteinExistence type="predicted"/>
<dbReference type="EMBL" id="SRLO01000013">
    <property type="protein sequence ID" value="TNN86715.1"/>
    <property type="molecule type" value="Genomic_DNA"/>
</dbReference>
<protein>
    <submittedName>
        <fullName evidence="2">Uncharacterized protein</fullName>
    </submittedName>
</protein>
<comment type="caution">
    <text evidence="2">The sequence shown here is derived from an EMBL/GenBank/DDBJ whole genome shotgun (WGS) entry which is preliminary data.</text>
</comment>
<name>A0A4Z2J8M0_9TELE</name>
<organism evidence="2 3">
    <name type="scientific">Liparis tanakae</name>
    <name type="common">Tanaka's snailfish</name>
    <dbReference type="NCBI Taxonomy" id="230148"/>
    <lineage>
        <taxon>Eukaryota</taxon>
        <taxon>Metazoa</taxon>
        <taxon>Chordata</taxon>
        <taxon>Craniata</taxon>
        <taxon>Vertebrata</taxon>
        <taxon>Euteleostomi</taxon>
        <taxon>Actinopterygii</taxon>
        <taxon>Neopterygii</taxon>
        <taxon>Teleostei</taxon>
        <taxon>Neoteleostei</taxon>
        <taxon>Acanthomorphata</taxon>
        <taxon>Eupercaria</taxon>
        <taxon>Perciformes</taxon>
        <taxon>Cottioidei</taxon>
        <taxon>Cottales</taxon>
        <taxon>Liparidae</taxon>
        <taxon>Liparis</taxon>
    </lineage>
</organism>
<evidence type="ECO:0000313" key="3">
    <source>
        <dbReference type="Proteomes" id="UP000314294"/>
    </source>
</evidence>
<accession>A0A4Z2J8M0</accession>
<evidence type="ECO:0000256" key="1">
    <source>
        <dbReference type="SAM" id="MobiDB-lite"/>
    </source>
</evidence>
<feature type="region of interest" description="Disordered" evidence="1">
    <location>
        <begin position="16"/>
        <end position="43"/>
    </location>
</feature>